<proteinExistence type="predicted"/>
<feature type="domain" description="Response regulatory" evidence="2">
    <location>
        <begin position="3"/>
        <end position="114"/>
    </location>
</feature>
<evidence type="ECO:0000256" key="1">
    <source>
        <dbReference type="PROSITE-ProRule" id="PRU00169"/>
    </source>
</evidence>
<dbReference type="SMART" id="SM00850">
    <property type="entry name" value="LytTR"/>
    <property type="match status" value="1"/>
</dbReference>
<dbReference type="PROSITE" id="PS50110">
    <property type="entry name" value="RESPONSE_REGULATORY"/>
    <property type="match status" value="1"/>
</dbReference>
<dbReference type="PROSITE" id="PS50930">
    <property type="entry name" value="HTH_LYTTR"/>
    <property type="match status" value="1"/>
</dbReference>
<dbReference type="Gene3D" id="2.40.50.1020">
    <property type="entry name" value="LytTr DNA-binding domain"/>
    <property type="match status" value="1"/>
</dbReference>
<dbReference type="SUPFAM" id="SSF52172">
    <property type="entry name" value="CheY-like"/>
    <property type="match status" value="1"/>
</dbReference>
<evidence type="ECO:0000259" key="3">
    <source>
        <dbReference type="PROSITE" id="PS50930"/>
    </source>
</evidence>
<dbReference type="Pfam" id="PF00072">
    <property type="entry name" value="Response_reg"/>
    <property type="match status" value="1"/>
</dbReference>
<evidence type="ECO:0000313" key="4">
    <source>
        <dbReference type="EMBL" id="MFD0793399.1"/>
    </source>
</evidence>
<dbReference type="InterPro" id="IPR011006">
    <property type="entry name" value="CheY-like_superfamily"/>
</dbReference>
<accession>A0ABW3AT13</accession>
<dbReference type="PANTHER" id="PTHR37299:SF1">
    <property type="entry name" value="STAGE 0 SPORULATION PROTEIN A HOMOLOG"/>
    <property type="match status" value="1"/>
</dbReference>
<evidence type="ECO:0000313" key="5">
    <source>
        <dbReference type="Proteomes" id="UP001597010"/>
    </source>
</evidence>
<reference evidence="5" key="1">
    <citation type="journal article" date="2019" name="Int. J. Syst. Evol. Microbiol.">
        <title>The Global Catalogue of Microorganisms (GCM) 10K type strain sequencing project: providing services to taxonomists for standard genome sequencing and annotation.</title>
        <authorList>
            <consortium name="The Broad Institute Genomics Platform"/>
            <consortium name="The Broad Institute Genome Sequencing Center for Infectious Disease"/>
            <person name="Wu L."/>
            <person name="Ma J."/>
        </authorList>
    </citation>
    <scope>NUCLEOTIDE SEQUENCE [LARGE SCALE GENOMIC DNA]</scope>
    <source>
        <strain evidence="5">CCUG 61484</strain>
    </source>
</reference>
<dbReference type="SMART" id="SM00448">
    <property type="entry name" value="REC"/>
    <property type="match status" value="1"/>
</dbReference>
<dbReference type="Proteomes" id="UP001597010">
    <property type="component" value="Unassembled WGS sequence"/>
</dbReference>
<dbReference type="PANTHER" id="PTHR37299">
    <property type="entry name" value="TRANSCRIPTIONAL REGULATOR-RELATED"/>
    <property type="match status" value="1"/>
</dbReference>
<name>A0ABW3AT13_9SPHI</name>
<dbReference type="EMBL" id="JBHTHZ010000003">
    <property type="protein sequence ID" value="MFD0793399.1"/>
    <property type="molecule type" value="Genomic_DNA"/>
</dbReference>
<dbReference type="InterPro" id="IPR001789">
    <property type="entry name" value="Sig_transdc_resp-reg_receiver"/>
</dbReference>
<feature type="modified residue" description="4-aspartylphosphate" evidence="1">
    <location>
        <position position="54"/>
    </location>
</feature>
<keyword evidence="1" id="KW-0597">Phosphoprotein</keyword>
<protein>
    <submittedName>
        <fullName evidence="4">LytR/AlgR family response regulator transcription factor</fullName>
    </submittedName>
</protein>
<dbReference type="InterPro" id="IPR046947">
    <property type="entry name" value="LytR-like"/>
</dbReference>
<dbReference type="Pfam" id="PF04397">
    <property type="entry name" value="LytTR"/>
    <property type="match status" value="1"/>
</dbReference>
<gene>
    <name evidence="4" type="ORF">ACFQZX_07200</name>
</gene>
<dbReference type="RefSeq" id="WP_377113113.1">
    <property type="nucleotide sequence ID" value="NZ_JBHTHZ010000003.1"/>
</dbReference>
<keyword evidence="5" id="KW-1185">Reference proteome</keyword>
<feature type="domain" description="HTH LytTR-type" evidence="3">
    <location>
        <begin position="131"/>
        <end position="229"/>
    </location>
</feature>
<organism evidence="4 5">
    <name type="scientific">Mucilaginibacter litoreus</name>
    <dbReference type="NCBI Taxonomy" id="1048221"/>
    <lineage>
        <taxon>Bacteria</taxon>
        <taxon>Pseudomonadati</taxon>
        <taxon>Bacteroidota</taxon>
        <taxon>Sphingobacteriia</taxon>
        <taxon>Sphingobacteriales</taxon>
        <taxon>Sphingobacteriaceae</taxon>
        <taxon>Mucilaginibacter</taxon>
    </lineage>
</organism>
<sequence length="230" mass="26061">MINAIAIDDEPVALDIIAAHAQKIPGLNLQAAFSSATEALTYFDTNTVDLIFLDINIPGLTGLEFAEIVRDRAQIIFTTAYADHALKGFDLAATDYLLKPINFTRFLQAYKQSELRLRQPDSKPAAYVETLLIKDGSIWVQIPLSGILYIEAEDNYVSIVENNKRTLTRITLNELQQKLPQGGFLRIHKSFIVPLSKIEKIERHQVTISSMRIPLSRSYRDELFRRLKVT</sequence>
<dbReference type="Gene3D" id="3.40.50.2300">
    <property type="match status" value="1"/>
</dbReference>
<evidence type="ECO:0000259" key="2">
    <source>
        <dbReference type="PROSITE" id="PS50110"/>
    </source>
</evidence>
<dbReference type="InterPro" id="IPR007492">
    <property type="entry name" value="LytTR_DNA-bd_dom"/>
</dbReference>
<comment type="caution">
    <text evidence="4">The sequence shown here is derived from an EMBL/GenBank/DDBJ whole genome shotgun (WGS) entry which is preliminary data.</text>
</comment>